<dbReference type="PANTHER" id="PTHR43861">
    <property type="entry name" value="TRANS-ACONITATE 2-METHYLTRANSFERASE-RELATED"/>
    <property type="match status" value="1"/>
</dbReference>
<keyword evidence="1" id="KW-0808">Transferase</keyword>
<organism evidence="1 2">
    <name type="scientific">candidate division WWE3 bacterium</name>
    <dbReference type="NCBI Taxonomy" id="2053526"/>
    <lineage>
        <taxon>Bacteria</taxon>
        <taxon>Katanobacteria</taxon>
    </lineage>
</organism>
<dbReference type="SUPFAM" id="SSF53335">
    <property type="entry name" value="S-adenosyl-L-methionine-dependent methyltransferases"/>
    <property type="match status" value="1"/>
</dbReference>
<gene>
    <name evidence="1" type="ORF">KC980_01855</name>
</gene>
<evidence type="ECO:0000313" key="2">
    <source>
        <dbReference type="Proteomes" id="UP000740557"/>
    </source>
</evidence>
<proteinExistence type="predicted"/>
<evidence type="ECO:0000313" key="1">
    <source>
        <dbReference type="EMBL" id="MCA9308232.1"/>
    </source>
</evidence>
<dbReference type="AlphaFoldDB" id="A0A955EC54"/>
<sequence>MTVVDKSMDLGYSSKKTEIFLNWLGTNKIVLDLGCYDGRDSKKFIGQGNTVHGIEVLQKPAKKAEKLGIKVKNIDIEKQSWEYKPNTFDVVICGDIIEHVIDVDTFLTNIKDVLKSGGEVYISTPNLASIGRRLLLLLGKNPFIEVSNIDKVNGFPAVGHVRYFTKTSLTRLLNHHGFEVVKVTSDNINLGGFSSAKLAEMFPTFSWRLIVKAIKSDV</sequence>
<comment type="caution">
    <text evidence="1">The sequence shown here is derived from an EMBL/GenBank/DDBJ whole genome shotgun (WGS) entry which is preliminary data.</text>
</comment>
<protein>
    <submittedName>
        <fullName evidence="1">Class I SAM-dependent methyltransferase</fullName>
    </submittedName>
</protein>
<reference evidence="1" key="1">
    <citation type="submission" date="2020-04" db="EMBL/GenBank/DDBJ databases">
        <authorList>
            <person name="Zhang T."/>
        </authorList>
    </citation>
    <scope>NUCLEOTIDE SEQUENCE</scope>
    <source>
        <strain evidence="1">HKST-UBA79</strain>
    </source>
</reference>
<dbReference type="GO" id="GO:0008168">
    <property type="term" value="F:methyltransferase activity"/>
    <property type="evidence" value="ECO:0007669"/>
    <property type="project" value="UniProtKB-KW"/>
</dbReference>
<dbReference type="EMBL" id="JAGQNX010000052">
    <property type="protein sequence ID" value="MCA9308232.1"/>
    <property type="molecule type" value="Genomic_DNA"/>
</dbReference>
<name>A0A955EC54_UNCKA</name>
<dbReference type="Gene3D" id="3.40.50.150">
    <property type="entry name" value="Vaccinia Virus protein VP39"/>
    <property type="match status" value="1"/>
</dbReference>
<dbReference type="CDD" id="cd02440">
    <property type="entry name" value="AdoMet_MTases"/>
    <property type="match status" value="1"/>
</dbReference>
<reference evidence="1" key="2">
    <citation type="journal article" date="2021" name="Microbiome">
        <title>Successional dynamics and alternative stable states in a saline activated sludge microbial community over 9 years.</title>
        <authorList>
            <person name="Wang Y."/>
            <person name="Ye J."/>
            <person name="Ju F."/>
            <person name="Liu L."/>
            <person name="Boyd J.A."/>
            <person name="Deng Y."/>
            <person name="Parks D.H."/>
            <person name="Jiang X."/>
            <person name="Yin X."/>
            <person name="Woodcroft B.J."/>
            <person name="Tyson G.W."/>
            <person name="Hugenholtz P."/>
            <person name="Polz M.F."/>
            <person name="Zhang T."/>
        </authorList>
    </citation>
    <scope>NUCLEOTIDE SEQUENCE</scope>
    <source>
        <strain evidence="1">HKST-UBA79</strain>
    </source>
</reference>
<dbReference type="InterPro" id="IPR029063">
    <property type="entry name" value="SAM-dependent_MTases_sf"/>
</dbReference>
<dbReference type="GO" id="GO:0032259">
    <property type="term" value="P:methylation"/>
    <property type="evidence" value="ECO:0007669"/>
    <property type="project" value="UniProtKB-KW"/>
</dbReference>
<dbReference type="Pfam" id="PF13489">
    <property type="entry name" value="Methyltransf_23"/>
    <property type="match status" value="1"/>
</dbReference>
<keyword evidence="1" id="KW-0489">Methyltransferase</keyword>
<dbReference type="Proteomes" id="UP000740557">
    <property type="component" value="Unassembled WGS sequence"/>
</dbReference>
<accession>A0A955EC54</accession>